<dbReference type="KEGG" id="bfu:BCIN_09g07110"/>
<dbReference type="InterPro" id="IPR006710">
    <property type="entry name" value="Glyco_hydro_43"/>
</dbReference>
<dbReference type="SUPFAM" id="SSF75005">
    <property type="entry name" value="Arabinanase/levansucrase/invertase"/>
    <property type="match status" value="1"/>
</dbReference>
<dbReference type="PANTHER" id="PTHR43817">
    <property type="entry name" value="GLYCOSYL HYDROLASE"/>
    <property type="match status" value="1"/>
</dbReference>
<name>A0A384JTQ1_BOTFB</name>
<reference evidence="7 8" key="1">
    <citation type="journal article" date="2011" name="PLoS Genet.">
        <title>Genomic analysis of the necrotrophic fungal pathogens Sclerotinia sclerotiorum and Botrytis cinerea.</title>
        <authorList>
            <person name="Amselem J."/>
            <person name="Cuomo C.A."/>
            <person name="van Kan J.A."/>
            <person name="Viaud M."/>
            <person name="Benito E.P."/>
            <person name="Couloux A."/>
            <person name="Coutinho P.M."/>
            <person name="de Vries R.P."/>
            <person name="Dyer P.S."/>
            <person name="Fillinger S."/>
            <person name="Fournier E."/>
            <person name="Gout L."/>
            <person name="Hahn M."/>
            <person name="Kohn L."/>
            <person name="Lapalu N."/>
            <person name="Plummer K.M."/>
            <person name="Pradier J.M."/>
            <person name="Quevillon E."/>
            <person name="Sharon A."/>
            <person name="Simon A."/>
            <person name="ten Have A."/>
            <person name="Tudzynski B."/>
            <person name="Tudzynski P."/>
            <person name="Wincker P."/>
            <person name="Andrew M."/>
            <person name="Anthouard V."/>
            <person name="Beever R.E."/>
            <person name="Beffa R."/>
            <person name="Benoit I."/>
            <person name="Bouzid O."/>
            <person name="Brault B."/>
            <person name="Chen Z."/>
            <person name="Choquer M."/>
            <person name="Collemare J."/>
            <person name="Cotton P."/>
            <person name="Danchin E.G."/>
            <person name="Da Silva C."/>
            <person name="Gautier A."/>
            <person name="Giraud C."/>
            <person name="Giraud T."/>
            <person name="Gonzalez C."/>
            <person name="Grossetete S."/>
            <person name="Guldener U."/>
            <person name="Henrissat B."/>
            <person name="Howlett B.J."/>
            <person name="Kodira C."/>
            <person name="Kretschmer M."/>
            <person name="Lappartient A."/>
            <person name="Leroch M."/>
            <person name="Levis C."/>
            <person name="Mauceli E."/>
            <person name="Neuveglise C."/>
            <person name="Oeser B."/>
            <person name="Pearson M."/>
            <person name="Poulain J."/>
            <person name="Poussereau N."/>
            <person name="Quesneville H."/>
            <person name="Rascle C."/>
            <person name="Schumacher J."/>
            <person name="Segurens B."/>
            <person name="Sexton A."/>
            <person name="Silva E."/>
            <person name="Sirven C."/>
            <person name="Soanes D.M."/>
            <person name="Talbot N.J."/>
            <person name="Templeton M."/>
            <person name="Yandava C."/>
            <person name="Yarden O."/>
            <person name="Zeng Q."/>
            <person name="Rollins J.A."/>
            <person name="Lebrun M.H."/>
            <person name="Dickman M."/>
        </authorList>
    </citation>
    <scope>NUCLEOTIDE SEQUENCE [LARGE SCALE GENOMIC DNA]</scope>
    <source>
        <strain evidence="7 8">B05.10</strain>
    </source>
</reference>
<comment type="similarity">
    <text evidence="1 5">Belongs to the glycosyl hydrolase 43 family.</text>
</comment>
<evidence type="ECO:0000256" key="5">
    <source>
        <dbReference type="RuleBase" id="RU361187"/>
    </source>
</evidence>
<dbReference type="GeneID" id="36394536"/>
<keyword evidence="6" id="KW-1133">Transmembrane helix</keyword>
<evidence type="ECO:0000256" key="1">
    <source>
        <dbReference type="ARBA" id="ARBA00009865"/>
    </source>
</evidence>
<sequence>MKNHDLEINKFDRMITSPSLENTFITKMNTSGMSYHSFLPRAYIANFLAIVVMLSVFIDFAFTTRITGGSDPSIMRVGDTYYSTGSDGASVYVHSSSTLEGLAADSGHKVWSDNAGRGEVWAPEITMEGSNTYIYFSAGTGANHRMYVISATTPLGPYSSEQNLALPDDRWAIDGTFFNYGGQRWFVWSGWAGASSSEQNLYICRMSDPLTPTGARYVISQPRESWEQGDSPLVNEGPEAIIDPNEQLHIVYSANGSWDNKYCLADLRLRAGGDPTNVWDWYKSNGCLFGSHQDRMMSGWDATLHIDGPGHNTFALPNGDISNSPGGTNRIPFVFHGVEKGTPYSWGNRAIFTGSFVWWGKTTYSRKNVPGDTSNQGFSFKFFE</sequence>
<dbReference type="GO" id="GO:0004553">
    <property type="term" value="F:hydrolase activity, hydrolyzing O-glycosyl compounds"/>
    <property type="evidence" value="ECO:0007669"/>
    <property type="project" value="InterPro"/>
</dbReference>
<proteinExistence type="inferred from homology"/>
<dbReference type="Proteomes" id="UP000001798">
    <property type="component" value="Chromosome 9"/>
</dbReference>
<dbReference type="OrthoDB" id="272289at2759"/>
<evidence type="ECO:0000313" key="8">
    <source>
        <dbReference type="Proteomes" id="UP000001798"/>
    </source>
</evidence>
<dbReference type="PANTHER" id="PTHR43817:SF1">
    <property type="entry name" value="HYDROLASE, FAMILY 43, PUTATIVE (AFU_ORTHOLOGUE AFUA_3G01660)-RELATED"/>
    <property type="match status" value="1"/>
</dbReference>
<keyword evidence="4 5" id="KW-0326">Glycosidase</keyword>
<keyword evidence="6" id="KW-0472">Membrane</keyword>
<dbReference type="AlphaFoldDB" id="A0A384JTQ1"/>
<dbReference type="GO" id="GO:0005975">
    <property type="term" value="P:carbohydrate metabolic process"/>
    <property type="evidence" value="ECO:0007669"/>
    <property type="project" value="InterPro"/>
</dbReference>
<keyword evidence="6" id="KW-0812">Transmembrane</keyword>
<evidence type="ECO:0000256" key="4">
    <source>
        <dbReference type="ARBA" id="ARBA00023295"/>
    </source>
</evidence>
<dbReference type="CDD" id="cd18820">
    <property type="entry name" value="GH43_LbAraf43-like"/>
    <property type="match status" value="1"/>
</dbReference>
<keyword evidence="3 5" id="KW-0378">Hydrolase</keyword>
<evidence type="ECO:0000313" key="7">
    <source>
        <dbReference type="EMBL" id="ATZ53965.1"/>
    </source>
</evidence>
<protein>
    <recommendedName>
        <fullName evidence="9">Glycoside hydrolase family 43 protein</fullName>
    </recommendedName>
</protein>
<evidence type="ECO:0008006" key="9">
    <source>
        <dbReference type="Google" id="ProtNLM"/>
    </source>
</evidence>
<evidence type="ECO:0000256" key="6">
    <source>
        <dbReference type="SAM" id="Phobius"/>
    </source>
</evidence>
<evidence type="ECO:0000256" key="3">
    <source>
        <dbReference type="ARBA" id="ARBA00022801"/>
    </source>
</evidence>
<dbReference type="VEuPathDB" id="FungiDB:Bcin09g07110"/>
<dbReference type="EMBL" id="CP009813">
    <property type="protein sequence ID" value="ATZ53965.1"/>
    <property type="molecule type" value="Genomic_DNA"/>
</dbReference>
<evidence type="ECO:0000256" key="2">
    <source>
        <dbReference type="ARBA" id="ARBA00022729"/>
    </source>
</evidence>
<dbReference type="Gene3D" id="2.115.10.20">
    <property type="entry name" value="Glycosyl hydrolase domain, family 43"/>
    <property type="match status" value="1"/>
</dbReference>
<accession>A0A384JTQ1</accession>
<feature type="transmembrane region" description="Helical" evidence="6">
    <location>
        <begin position="43"/>
        <end position="62"/>
    </location>
</feature>
<dbReference type="Pfam" id="PF04616">
    <property type="entry name" value="Glyco_hydro_43"/>
    <property type="match status" value="1"/>
</dbReference>
<dbReference type="RefSeq" id="XP_024551145.1">
    <property type="nucleotide sequence ID" value="XM_024695350.1"/>
</dbReference>
<reference evidence="7 8" key="3">
    <citation type="journal article" date="2017" name="Mol. Plant Pathol.">
        <title>A gapless genome sequence of the fungus Botrytis cinerea.</title>
        <authorList>
            <person name="Van Kan J.A."/>
            <person name="Stassen J.H."/>
            <person name="Mosbach A."/>
            <person name="Van Der Lee T.A."/>
            <person name="Faino L."/>
            <person name="Farmer A.D."/>
            <person name="Papasotiriou D.G."/>
            <person name="Zhou S."/>
            <person name="Seidl M.F."/>
            <person name="Cottam E."/>
            <person name="Edel D."/>
            <person name="Hahn M."/>
            <person name="Schwartz D.C."/>
            <person name="Dietrich R.A."/>
            <person name="Widdison S."/>
            <person name="Scalliet G."/>
        </authorList>
    </citation>
    <scope>NUCLEOTIDE SEQUENCE [LARGE SCALE GENOMIC DNA]</scope>
    <source>
        <strain evidence="7 8">B05.10</strain>
    </source>
</reference>
<keyword evidence="8" id="KW-1185">Reference proteome</keyword>
<gene>
    <name evidence="7" type="ORF">BCIN_09g07110</name>
</gene>
<dbReference type="InterPro" id="IPR023296">
    <property type="entry name" value="Glyco_hydro_beta-prop_sf"/>
</dbReference>
<organism evidence="7 8">
    <name type="scientific">Botryotinia fuckeliana (strain B05.10)</name>
    <name type="common">Noble rot fungus</name>
    <name type="synonym">Botrytis cinerea</name>
    <dbReference type="NCBI Taxonomy" id="332648"/>
    <lineage>
        <taxon>Eukaryota</taxon>
        <taxon>Fungi</taxon>
        <taxon>Dikarya</taxon>
        <taxon>Ascomycota</taxon>
        <taxon>Pezizomycotina</taxon>
        <taxon>Leotiomycetes</taxon>
        <taxon>Helotiales</taxon>
        <taxon>Sclerotiniaceae</taxon>
        <taxon>Botrytis</taxon>
    </lineage>
</organism>
<reference evidence="7 8" key="2">
    <citation type="journal article" date="2012" name="Eukaryot. Cell">
        <title>Genome update of Botrytis cinerea strains B05.10 and T4.</title>
        <authorList>
            <person name="Staats M."/>
            <person name="van Kan J.A."/>
        </authorList>
    </citation>
    <scope>NUCLEOTIDE SEQUENCE [LARGE SCALE GENOMIC DNA]</scope>
    <source>
        <strain evidence="7 8">B05.10</strain>
    </source>
</reference>
<keyword evidence="2" id="KW-0732">Signal</keyword>